<keyword evidence="2" id="KW-0963">Cytoplasm</keyword>
<dbReference type="InterPro" id="IPR004020">
    <property type="entry name" value="DAPIN"/>
</dbReference>
<dbReference type="FunFam" id="3.40.50.300:FF:000210">
    <property type="entry name" value="Si:dkey-16p6.1"/>
    <property type="match status" value="1"/>
</dbReference>
<keyword evidence="5" id="KW-0547">Nucleotide-binding</keyword>
<dbReference type="GeneTree" id="ENSGT01070000253760"/>
<feature type="compositionally biased region" description="Acidic residues" evidence="7">
    <location>
        <begin position="1"/>
        <end position="11"/>
    </location>
</feature>
<dbReference type="InterPro" id="IPR007111">
    <property type="entry name" value="NACHT_NTPase"/>
</dbReference>
<evidence type="ECO:0000256" key="5">
    <source>
        <dbReference type="ARBA" id="ARBA00022741"/>
    </source>
</evidence>
<dbReference type="GO" id="GO:0005524">
    <property type="term" value="F:ATP binding"/>
    <property type="evidence" value="ECO:0007669"/>
    <property type="project" value="UniProtKB-KW"/>
</dbReference>
<dbReference type="InterPro" id="IPR011029">
    <property type="entry name" value="DEATH-like_dom_sf"/>
</dbReference>
<dbReference type="SMART" id="SM01288">
    <property type="entry name" value="FISNA"/>
    <property type="match status" value="1"/>
</dbReference>
<dbReference type="Pfam" id="PF17776">
    <property type="entry name" value="NLRC4_HD2"/>
    <property type="match status" value="1"/>
</dbReference>
<gene>
    <name evidence="9" type="primary">LOC108923715</name>
</gene>
<feature type="region of interest" description="Disordered" evidence="7">
    <location>
        <begin position="1"/>
        <end position="101"/>
    </location>
</feature>
<sequence>MSAPGEQDDWDAASQSVSLDIDEDSDFDNDGPDEDANFYQEMEFDRAASGANSSHEVQGVPALDTTFYREREQGRTASGMNLSHEFEDGPPGRSSSPEIDVAPNGVLADRIWQLRTPSPAPSYASMESEGDLEERAAKMGQEPGTNTRVQLERPDSPASTCYSFDSDDSTEPVRKTQRLRAQQPKCEPAPAFRPELKDLLAPNEKRHPAMTIPFMFKSLQAALAKLVQEELILFKWNLRRHYPECFRSTLDDLDLLNLVDKILECCGLEGSLRITLRTLTDMKLKRAADYLQELCKRNEARYDLKLSLKRKYECIFEGVAKQGQQTLFNNMFTELHITEGSHAGINKEHEVRQLPPPKRSRREVVIKCNEIFSPASIENNHIRSLLMKGIAGIGKSVCVQKFILDWAEERDHQHVYFLLPIPFRELHLMQGTEYSLMQLIHSFFPEMRELQTLDCDDCRVLFICDGLDEYQLPLDFRYNECWCDMTQPTMVDKLVTNLIKGNLLPSAHIWITSRCFMQSRVPAECVHQLVEVRGFSNVQKEEYFRKRFSDQSVANRVIEHVKSVRTLDVMCHSPLFCWITGTILERMFREAGGKQIPRTLTRFFTHYILIQLNQMKQKYRSKANKDESNRDFLLQLGRLALRMLERGQEALTENEWQESGLDFTESVLHSGLCTQVYEEEFVMYHTKMYCFVHLTVQEYLAALYVFLMFKTSQKNVLDPHLVTKLSRLLKEPKLFDVHKSAMDKALESPNGHLTVFLRFLLGLSLESNQNILRGILTPVPTSVEETIRYIRDKMRKTSDAEKIRKLSLCLEELQS</sequence>
<evidence type="ECO:0000313" key="9">
    <source>
        <dbReference type="Ensembl" id="ENSSFOP00015071918.1"/>
    </source>
</evidence>
<evidence type="ECO:0000256" key="7">
    <source>
        <dbReference type="SAM" id="MobiDB-lite"/>
    </source>
</evidence>
<feature type="region of interest" description="Disordered" evidence="7">
    <location>
        <begin position="117"/>
        <end position="172"/>
    </location>
</feature>
<feature type="compositionally biased region" description="Acidic residues" evidence="7">
    <location>
        <begin position="20"/>
        <end position="36"/>
    </location>
</feature>
<evidence type="ECO:0000259" key="8">
    <source>
        <dbReference type="PROSITE" id="PS50837"/>
    </source>
</evidence>
<dbReference type="Pfam" id="PF17779">
    <property type="entry name" value="WHD_NOD2"/>
    <property type="match status" value="1"/>
</dbReference>
<keyword evidence="6" id="KW-0067">ATP-binding</keyword>
<protein>
    <submittedName>
        <fullName evidence="9">Protein NLRC3-like</fullName>
    </submittedName>
</protein>
<keyword evidence="10" id="KW-1185">Reference proteome</keyword>
<feature type="domain" description="NACHT" evidence="8">
    <location>
        <begin position="383"/>
        <end position="514"/>
    </location>
</feature>
<accession>A0A8C9WDE0</accession>
<evidence type="ECO:0000256" key="3">
    <source>
        <dbReference type="ARBA" id="ARBA00022614"/>
    </source>
</evidence>
<dbReference type="InterPro" id="IPR051261">
    <property type="entry name" value="NLR"/>
</dbReference>
<evidence type="ECO:0000256" key="4">
    <source>
        <dbReference type="ARBA" id="ARBA00022737"/>
    </source>
</evidence>
<dbReference type="Pfam" id="PF05729">
    <property type="entry name" value="NACHT"/>
    <property type="match status" value="1"/>
</dbReference>
<reference evidence="9" key="2">
    <citation type="submission" date="2025-08" db="UniProtKB">
        <authorList>
            <consortium name="Ensembl"/>
        </authorList>
    </citation>
    <scope>IDENTIFICATION</scope>
</reference>
<dbReference type="InterPro" id="IPR041075">
    <property type="entry name" value="NOD1/2_WH"/>
</dbReference>
<dbReference type="Proteomes" id="UP000694397">
    <property type="component" value="Chromosome 3"/>
</dbReference>
<evidence type="ECO:0000256" key="6">
    <source>
        <dbReference type="ARBA" id="ARBA00022840"/>
    </source>
</evidence>
<dbReference type="RefSeq" id="XP_018590181.1">
    <property type="nucleotide sequence ID" value="XM_018734665.2"/>
</dbReference>
<dbReference type="PROSITE" id="PS50837">
    <property type="entry name" value="NACHT"/>
    <property type="match status" value="1"/>
</dbReference>
<keyword evidence="3" id="KW-0433">Leucine-rich repeat</keyword>
<dbReference type="Gene3D" id="1.10.533.10">
    <property type="entry name" value="Death Domain, Fas"/>
    <property type="match status" value="1"/>
</dbReference>
<dbReference type="InterPro" id="IPR027417">
    <property type="entry name" value="P-loop_NTPase"/>
</dbReference>
<dbReference type="AlphaFoldDB" id="A0A8C9WDE0"/>
<reference evidence="9 10" key="1">
    <citation type="submission" date="2019-04" db="EMBL/GenBank/DDBJ databases">
        <authorList>
            <consortium name="Wellcome Sanger Institute Data Sharing"/>
        </authorList>
    </citation>
    <scope>NUCLEOTIDE SEQUENCE [LARGE SCALE GENOMIC DNA]</scope>
</reference>
<comment type="subcellular location">
    <subcellularLocation>
        <location evidence="1">Cytoplasm</location>
    </subcellularLocation>
</comment>
<dbReference type="PANTHER" id="PTHR24106">
    <property type="entry name" value="NACHT, LRR AND CARD DOMAINS-CONTAINING"/>
    <property type="match status" value="1"/>
</dbReference>
<evidence type="ECO:0000256" key="2">
    <source>
        <dbReference type="ARBA" id="ARBA00022490"/>
    </source>
</evidence>
<dbReference type="InterPro" id="IPR041267">
    <property type="entry name" value="NLRP_HD2"/>
</dbReference>
<dbReference type="SUPFAM" id="SSF47986">
    <property type="entry name" value="DEATH domain"/>
    <property type="match status" value="1"/>
</dbReference>
<evidence type="ECO:0000256" key="1">
    <source>
        <dbReference type="ARBA" id="ARBA00004496"/>
    </source>
</evidence>
<evidence type="ECO:0000313" key="10">
    <source>
        <dbReference type="Proteomes" id="UP000694397"/>
    </source>
</evidence>
<keyword evidence="4" id="KW-0677">Repeat</keyword>
<dbReference type="Ensembl" id="ENSSFOT00015070219.1">
    <property type="protein sequence ID" value="ENSSFOP00015071918.1"/>
    <property type="gene ID" value="ENSSFOG00015032935.1"/>
</dbReference>
<dbReference type="Gene3D" id="3.40.50.300">
    <property type="entry name" value="P-loop containing nucleotide triphosphate hydrolases"/>
    <property type="match status" value="1"/>
</dbReference>
<dbReference type="SMART" id="SM01289">
    <property type="entry name" value="PYRIN"/>
    <property type="match status" value="1"/>
</dbReference>
<reference evidence="9" key="3">
    <citation type="submission" date="2025-09" db="UniProtKB">
        <authorList>
            <consortium name="Ensembl"/>
        </authorList>
    </citation>
    <scope>IDENTIFICATION</scope>
</reference>
<dbReference type="GeneID" id="108923715"/>
<organism evidence="9 10">
    <name type="scientific">Scleropages formosus</name>
    <name type="common">Asian bonytongue</name>
    <name type="synonym">Osteoglossum formosum</name>
    <dbReference type="NCBI Taxonomy" id="113540"/>
    <lineage>
        <taxon>Eukaryota</taxon>
        <taxon>Metazoa</taxon>
        <taxon>Chordata</taxon>
        <taxon>Craniata</taxon>
        <taxon>Vertebrata</taxon>
        <taxon>Euteleostomi</taxon>
        <taxon>Actinopterygii</taxon>
        <taxon>Neopterygii</taxon>
        <taxon>Teleostei</taxon>
        <taxon>Osteoglossocephala</taxon>
        <taxon>Osteoglossomorpha</taxon>
        <taxon>Osteoglossiformes</taxon>
        <taxon>Osteoglossidae</taxon>
        <taxon>Scleropages</taxon>
    </lineage>
</organism>
<dbReference type="KEGG" id="sfm:108923715"/>
<dbReference type="Pfam" id="PF02758">
    <property type="entry name" value="PYRIN"/>
    <property type="match status" value="1"/>
</dbReference>
<proteinExistence type="predicted"/>
<dbReference type="GO" id="GO:0005737">
    <property type="term" value="C:cytoplasm"/>
    <property type="evidence" value="ECO:0007669"/>
    <property type="project" value="UniProtKB-SubCell"/>
</dbReference>
<dbReference type="InterPro" id="IPR029495">
    <property type="entry name" value="NACHT-assoc"/>
</dbReference>
<dbReference type="Pfam" id="PF14484">
    <property type="entry name" value="FISNA"/>
    <property type="match status" value="1"/>
</dbReference>
<dbReference type="OrthoDB" id="120976at2759"/>
<name>A0A8C9WDE0_SCLFO</name>